<organism evidence="9 10">
    <name type="scientific">Sneathiella litorea</name>
    <dbReference type="NCBI Taxonomy" id="2606216"/>
    <lineage>
        <taxon>Bacteria</taxon>
        <taxon>Pseudomonadati</taxon>
        <taxon>Pseudomonadota</taxon>
        <taxon>Alphaproteobacteria</taxon>
        <taxon>Sneathiellales</taxon>
        <taxon>Sneathiellaceae</taxon>
        <taxon>Sneathiella</taxon>
    </lineage>
</organism>
<comment type="function">
    <text evidence="8">Catalyzes the circularization of gamma-N-acetyl-alpha,gamma-diaminobutyric acid (ADABA) to ectoine (1,4,5,6-tetrahydro-2-methyl-4-pyrimidine carboxylic acid), which is an excellent osmoprotectant.</text>
</comment>
<dbReference type="GO" id="GO:0019491">
    <property type="term" value="P:ectoine biosynthetic process"/>
    <property type="evidence" value="ECO:0007669"/>
    <property type="project" value="UniProtKB-UniRule"/>
</dbReference>
<comment type="caution">
    <text evidence="9">The sequence shown here is derived from an EMBL/GenBank/DDBJ whole genome shotgun (WGS) entry which is preliminary data.</text>
</comment>
<evidence type="ECO:0000256" key="8">
    <source>
        <dbReference type="HAMAP-Rule" id="MF_01255"/>
    </source>
</evidence>
<dbReference type="AlphaFoldDB" id="A0A6L8WAC0"/>
<name>A0A6L8WAC0_9PROT</name>
<dbReference type="Pfam" id="PF06339">
    <property type="entry name" value="Ectoine_synth"/>
    <property type="match status" value="1"/>
</dbReference>
<dbReference type="InterPro" id="IPR011051">
    <property type="entry name" value="RmlC_Cupin_sf"/>
</dbReference>
<evidence type="ECO:0000256" key="4">
    <source>
        <dbReference type="ARBA" id="ARBA00019707"/>
    </source>
</evidence>
<evidence type="ECO:0000256" key="6">
    <source>
        <dbReference type="ARBA" id="ARBA00033271"/>
    </source>
</evidence>
<comment type="pathway">
    <text evidence="1 8">Amine and polyamine biosynthesis; ectoine biosynthesis; L-ectoine from L-aspartate 4-semialdehyde: step 3/3.</text>
</comment>
<evidence type="ECO:0000313" key="9">
    <source>
        <dbReference type="EMBL" id="MZR31584.1"/>
    </source>
</evidence>
<dbReference type="EC" id="4.2.1.108" evidence="3 8"/>
<dbReference type="RefSeq" id="WP_161316074.1">
    <property type="nucleotide sequence ID" value="NZ_WTUW01000002.1"/>
</dbReference>
<accession>A0A6L8WAC0</accession>
<comment type="similarity">
    <text evidence="2 8">Belongs to the ectoine synthase family.</text>
</comment>
<dbReference type="CDD" id="cd06978">
    <property type="entry name" value="cupin_EctC"/>
    <property type="match status" value="1"/>
</dbReference>
<keyword evidence="5 8" id="KW-0456">Lyase</keyword>
<gene>
    <name evidence="8" type="primary">ectC</name>
    <name evidence="9" type="ORF">GQE98_13160</name>
</gene>
<dbReference type="UniPathway" id="UPA00067">
    <property type="reaction ID" value="UER00123"/>
</dbReference>
<dbReference type="Proteomes" id="UP000476030">
    <property type="component" value="Unassembled WGS sequence"/>
</dbReference>
<evidence type="ECO:0000256" key="2">
    <source>
        <dbReference type="ARBA" id="ARBA00009637"/>
    </source>
</evidence>
<dbReference type="NCBIfam" id="NF009806">
    <property type="entry name" value="PRK13290.1"/>
    <property type="match status" value="1"/>
</dbReference>
<reference evidence="9 10" key="1">
    <citation type="submission" date="2019-12" db="EMBL/GenBank/DDBJ databases">
        <title>Snethiella sp. nov. sp. isolated from sea sand.</title>
        <authorList>
            <person name="Kim J."/>
            <person name="Jeong S.E."/>
            <person name="Jung H.S."/>
            <person name="Jeon C.O."/>
        </authorList>
    </citation>
    <scope>NUCLEOTIDE SEQUENCE [LARGE SCALE GENOMIC DNA]</scope>
    <source>
        <strain evidence="9 10">DP05</strain>
    </source>
</reference>
<sequence length="134" mass="15136">MIVRTLEECENSNRTVKTDTWKSVRLSLADDGMGYSFHITTIYAGTETPIWYKNHFETVYCISGNGEVETVSDGKIYKIEPGTVYILNKNDQHLLRGGTEDMQLACAFNPPLNGREVHDEDGAYKLNEEALQNV</sequence>
<dbReference type="GO" id="GO:0033990">
    <property type="term" value="F:ectoine synthase activity"/>
    <property type="evidence" value="ECO:0007669"/>
    <property type="project" value="UniProtKB-EC"/>
</dbReference>
<dbReference type="PANTHER" id="PTHR39289:SF1">
    <property type="entry name" value="L-ECTOINE SYNTHASE"/>
    <property type="match status" value="1"/>
</dbReference>
<dbReference type="EMBL" id="WTUW01000002">
    <property type="protein sequence ID" value="MZR31584.1"/>
    <property type="molecule type" value="Genomic_DNA"/>
</dbReference>
<evidence type="ECO:0000256" key="1">
    <source>
        <dbReference type="ARBA" id="ARBA00005181"/>
    </source>
</evidence>
<dbReference type="Gene3D" id="2.60.120.10">
    <property type="entry name" value="Jelly Rolls"/>
    <property type="match status" value="1"/>
</dbReference>
<dbReference type="InterPro" id="IPR014710">
    <property type="entry name" value="RmlC-like_jellyroll"/>
</dbReference>
<evidence type="ECO:0000256" key="5">
    <source>
        <dbReference type="ARBA" id="ARBA00023239"/>
    </source>
</evidence>
<comment type="catalytic activity">
    <reaction evidence="7 8">
        <text>(2S)-4-acetamido-2-aminobutanoate = L-ectoine + H2O</text>
        <dbReference type="Rhea" id="RHEA:17281"/>
        <dbReference type="ChEBI" id="CHEBI:15377"/>
        <dbReference type="ChEBI" id="CHEBI:58515"/>
        <dbReference type="ChEBI" id="CHEBI:58929"/>
        <dbReference type="EC" id="4.2.1.108"/>
    </reaction>
</comment>
<keyword evidence="10" id="KW-1185">Reference proteome</keyword>
<dbReference type="SUPFAM" id="SSF51182">
    <property type="entry name" value="RmlC-like cupins"/>
    <property type="match status" value="1"/>
</dbReference>
<evidence type="ECO:0000313" key="10">
    <source>
        <dbReference type="Proteomes" id="UP000476030"/>
    </source>
</evidence>
<dbReference type="HAMAP" id="MF_01255">
    <property type="entry name" value="Ectoine_synth"/>
    <property type="match status" value="1"/>
</dbReference>
<dbReference type="PANTHER" id="PTHR39289">
    <property type="match status" value="1"/>
</dbReference>
<evidence type="ECO:0000256" key="3">
    <source>
        <dbReference type="ARBA" id="ARBA00013192"/>
    </source>
</evidence>
<evidence type="ECO:0000256" key="7">
    <source>
        <dbReference type="ARBA" id="ARBA00048714"/>
    </source>
</evidence>
<dbReference type="InterPro" id="IPR010462">
    <property type="entry name" value="Ectoine_synth"/>
</dbReference>
<protein>
    <recommendedName>
        <fullName evidence="4 8">L-ectoine synthase</fullName>
        <ecNumber evidence="3 8">4.2.1.108</ecNumber>
    </recommendedName>
    <alternativeName>
        <fullName evidence="6 8">N-acetyldiaminobutyrate dehydratase</fullName>
    </alternativeName>
</protein>
<proteinExistence type="inferred from homology"/>